<proteinExistence type="predicted"/>
<evidence type="ECO:0000313" key="2">
    <source>
        <dbReference type="EMBL" id="KAK9106612.1"/>
    </source>
</evidence>
<feature type="compositionally biased region" description="Basic and acidic residues" evidence="1">
    <location>
        <begin position="55"/>
        <end position="72"/>
    </location>
</feature>
<name>A0AAP0FA08_9MAGN</name>
<comment type="caution">
    <text evidence="2">The sequence shown here is derived from an EMBL/GenBank/DDBJ whole genome shotgun (WGS) entry which is preliminary data.</text>
</comment>
<feature type="compositionally biased region" description="Basic residues" evidence="1">
    <location>
        <begin position="45"/>
        <end position="54"/>
    </location>
</feature>
<sequence>MVVSLVMVERRVRPWWPNPLVAVEMAGVPPPAIGSTMVGVESHPNLRKKKKKKKWVPEKKKKPEKEVRETTHTRASRACASLPGPA</sequence>
<accession>A0AAP0FA08</accession>
<keyword evidence="3" id="KW-1185">Reference proteome</keyword>
<reference evidence="2 3" key="1">
    <citation type="submission" date="2024-01" db="EMBL/GenBank/DDBJ databases">
        <title>Genome assemblies of Stephania.</title>
        <authorList>
            <person name="Yang L."/>
        </authorList>
    </citation>
    <scope>NUCLEOTIDE SEQUENCE [LARGE SCALE GENOMIC DNA]</scope>
    <source>
        <strain evidence="2">YNDBR</strain>
        <tissue evidence="2">Leaf</tissue>
    </source>
</reference>
<dbReference type="EMBL" id="JBBNAF010000010">
    <property type="protein sequence ID" value="KAK9106612.1"/>
    <property type="molecule type" value="Genomic_DNA"/>
</dbReference>
<evidence type="ECO:0000313" key="3">
    <source>
        <dbReference type="Proteomes" id="UP001420932"/>
    </source>
</evidence>
<protein>
    <submittedName>
        <fullName evidence="2">Uncharacterized protein</fullName>
    </submittedName>
</protein>
<dbReference type="Proteomes" id="UP001420932">
    <property type="component" value="Unassembled WGS sequence"/>
</dbReference>
<dbReference type="AlphaFoldDB" id="A0AAP0FA08"/>
<organism evidence="2 3">
    <name type="scientific">Stephania yunnanensis</name>
    <dbReference type="NCBI Taxonomy" id="152371"/>
    <lineage>
        <taxon>Eukaryota</taxon>
        <taxon>Viridiplantae</taxon>
        <taxon>Streptophyta</taxon>
        <taxon>Embryophyta</taxon>
        <taxon>Tracheophyta</taxon>
        <taxon>Spermatophyta</taxon>
        <taxon>Magnoliopsida</taxon>
        <taxon>Ranunculales</taxon>
        <taxon>Menispermaceae</taxon>
        <taxon>Menispermoideae</taxon>
        <taxon>Cissampelideae</taxon>
        <taxon>Stephania</taxon>
    </lineage>
</organism>
<feature type="region of interest" description="Disordered" evidence="1">
    <location>
        <begin position="36"/>
        <end position="86"/>
    </location>
</feature>
<evidence type="ECO:0000256" key="1">
    <source>
        <dbReference type="SAM" id="MobiDB-lite"/>
    </source>
</evidence>
<gene>
    <name evidence="2" type="ORF">Syun_022623</name>
</gene>